<sequence length="347" mass="37636">MEVQETGKKQYHLERLKPYLLSIFTSFCQAGFNIITKVCLENGMSRFVLAAYGFAIAAVITSLLTLLFQRNKVRKLTVPICLNISLLGKIMLFTALGYTSAAFAAALMNLAPPMTFLLATVCRMEKLDIAKLSGQAKIGGTALAFGGATLMTLYKGITVFSIHSPHDHQNAASKAFSDKNLMKGSLLLVAQSFISAVYFILQTKTIKGYPAPLALTALTRLAATLVATVIAVIIDHEASAWRLSWDITLLAPLYNGIMILGLTVYVQTVVIQCKGPVFMIALRPLTVIIVAPMGLLILGEALQLGGIIGAILIVIGLYAILWGKKVEEKRSMEPPICEQDVEIKSEK</sequence>
<proteinExistence type="inferred from homology"/>
<dbReference type="GO" id="GO:0005886">
    <property type="term" value="C:plasma membrane"/>
    <property type="evidence" value="ECO:0000318"/>
    <property type="project" value="GO_Central"/>
</dbReference>
<keyword evidence="9" id="KW-1185">Reference proteome</keyword>
<feature type="transmembrane region" description="Helical" evidence="6">
    <location>
        <begin position="304"/>
        <end position="322"/>
    </location>
</feature>
<feature type="transmembrane region" description="Helical" evidence="6">
    <location>
        <begin position="142"/>
        <end position="162"/>
    </location>
</feature>
<evidence type="ECO:0000256" key="2">
    <source>
        <dbReference type="ARBA" id="ARBA00007635"/>
    </source>
</evidence>
<feature type="transmembrane region" description="Helical" evidence="6">
    <location>
        <begin position="80"/>
        <end position="98"/>
    </location>
</feature>
<feature type="transmembrane region" description="Helical" evidence="6">
    <location>
        <begin position="182"/>
        <end position="201"/>
    </location>
</feature>
<evidence type="ECO:0000256" key="4">
    <source>
        <dbReference type="ARBA" id="ARBA00022989"/>
    </source>
</evidence>
<dbReference type="AlphaFoldDB" id="B9RGA6"/>
<accession>B9RGA6</accession>
<name>B9RGA6_RICCO</name>
<dbReference type="GO" id="GO:0022857">
    <property type="term" value="F:transmembrane transporter activity"/>
    <property type="evidence" value="ECO:0007669"/>
    <property type="project" value="InterPro"/>
</dbReference>
<feature type="transmembrane region" description="Helical" evidence="6">
    <location>
        <begin position="18"/>
        <end position="35"/>
    </location>
</feature>
<dbReference type="eggNOG" id="ENOG502QUQD">
    <property type="taxonomic scope" value="Eukaryota"/>
</dbReference>
<feature type="transmembrane region" description="Helical" evidence="6">
    <location>
        <begin position="47"/>
        <end position="68"/>
    </location>
</feature>
<feature type="transmembrane region" description="Helical" evidence="6">
    <location>
        <begin position="104"/>
        <end position="122"/>
    </location>
</feature>
<feature type="transmembrane region" description="Helical" evidence="6">
    <location>
        <begin position="213"/>
        <end position="234"/>
    </location>
</feature>
<evidence type="ECO:0000313" key="8">
    <source>
        <dbReference type="EMBL" id="EEF49561.1"/>
    </source>
</evidence>
<protein>
    <recommendedName>
        <fullName evidence="6">WAT1-related protein</fullName>
    </recommendedName>
</protein>
<evidence type="ECO:0000259" key="7">
    <source>
        <dbReference type="Pfam" id="PF00892"/>
    </source>
</evidence>
<dbReference type="SUPFAM" id="SSF103481">
    <property type="entry name" value="Multidrug resistance efflux transporter EmrE"/>
    <property type="match status" value="1"/>
</dbReference>
<gene>
    <name evidence="8" type="ORF">RCOM_1452490</name>
</gene>
<dbReference type="Proteomes" id="UP000008311">
    <property type="component" value="Unassembled WGS sequence"/>
</dbReference>
<evidence type="ECO:0000256" key="3">
    <source>
        <dbReference type="ARBA" id="ARBA00022692"/>
    </source>
</evidence>
<feature type="transmembrane region" description="Helical" evidence="6">
    <location>
        <begin position="254"/>
        <end position="273"/>
    </location>
</feature>
<dbReference type="EMBL" id="EQ973778">
    <property type="protein sequence ID" value="EEF49561.1"/>
    <property type="molecule type" value="Genomic_DNA"/>
</dbReference>
<dbReference type="InterPro" id="IPR037185">
    <property type="entry name" value="EmrE-like"/>
</dbReference>
<keyword evidence="5 6" id="KW-0472">Membrane</keyword>
<evidence type="ECO:0000256" key="5">
    <source>
        <dbReference type="ARBA" id="ARBA00023136"/>
    </source>
</evidence>
<comment type="similarity">
    <text evidence="2 6">Belongs to the drug/metabolite transporter (DMT) superfamily. Plant drug/metabolite exporter (P-DME) (TC 2.A.7.4) family.</text>
</comment>
<evidence type="ECO:0000256" key="6">
    <source>
        <dbReference type="RuleBase" id="RU363077"/>
    </source>
</evidence>
<comment type="subcellular location">
    <subcellularLocation>
        <location evidence="1 6">Membrane</location>
        <topology evidence="1 6">Multi-pass membrane protein</topology>
    </subcellularLocation>
</comment>
<feature type="domain" description="EamA" evidence="7">
    <location>
        <begin position="18"/>
        <end position="134"/>
    </location>
</feature>
<keyword evidence="3 6" id="KW-0812">Transmembrane</keyword>
<reference evidence="9" key="1">
    <citation type="journal article" date="2010" name="Nat. Biotechnol.">
        <title>Draft genome sequence of the oilseed species Ricinus communis.</title>
        <authorList>
            <person name="Chan A.P."/>
            <person name="Crabtree J."/>
            <person name="Zhao Q."/>
            <person name="Lorenzi H."/>
            <person name="Orvis J."/>
            <person name="Puiu D."/>
            <person name="Melake-Berhan A."/>
            <person name="Jones K.M."/>
            <person name="Redman J."/>
            <person name="Chen G."/>
            <person name="Cahoon E.B."/>
            <person name="Gedil M."/>
            <person name="Stanke M."/>
            <person name="Haas B.J."/>
            <person name="Wortman J.R."/>
            <person name="Fraser-Liggett C.M."/>
            <person name="Ravel J."/>
            <person name="Rabinowicz P.D."/>
        </authorList>
    </citation>
    <scope>NUCLEOTIDE SEQUENCE [LARGE SCALE GENOMIC DNA]</scope>
    <source>
        <strain evidence="9">cv. Hale</strain>
    </source>
</reference>
<organism evidence="8 9">
    <name type="scientific">Ricinus communis</name>
    <name type="common">Castor bean</name>
    <dbReference type="NCBI Taxonomy" id="3988"/>
    <lineage>
        <taxon>Eukaryota</taxon>
        <taxon>Viridiplantae</taxon>
        <taxon>Streptophyta</taxon>
        <taxon>Embryophyta</taxon>
        <taxon>Tracheophyta</taxon>
        <taxon>Spermatophyta</taxon>
        <taxon>Magnoliopsida</taxon>
        <taxon>eudicotyledons</taxon>
        <taxon>Gunneridae</taxon>
        <taxon>Pentapetalae</taxon>
        <taxon>rosids</taxon>
        <taxon>fabids</taxon>
        <taxon>Malpighiales</taxon>
        <taxon>Euphorbiaceae</taxon>
        <taxon>Acalyphoideae</taxon>
        <taxon>Acalypheae</taxon>
        <taxon>Ricinus</taxon>
    </lineage>
</organism>
<keyword evidence="4 6" id="KW-1133">Transmembrane helix</keyword>
<dbReference type="PANTHER" id="PTHR31218">
    <property type="entry name" value="WAT1-RELATED PROTEIN"/>
    <property type="match status" value="1"/>
</dbReference>
<dbReference type="Pfam" id="PF00892">
    <property type="entry name" value="EamA"/>
    <property type="match status" value="2"/>
</dbReference>
<feature type="domain" description="EamA" evidence="7">
    <location>
        <begin position="183"/>
        <end position="321"/>
    </location>
</feature>
<dbReference type="InParanoid" id="B9RGA6"/>
<dbReference type="InterPro" id="IPR030184">
    <property type="entry name" value="WAT1-related"/>
</dbReference>
<dbReference type="InterPro" id="IPR000620">
    <property type="entry name" value="EamA_dom"/>
</dbReference>
<evidence type="ECO:0000256" key="1">
    <source>
        <dbReference type="ARBA" id="ARBA00004141"/>
    </source>
</evidence>
<evidence type="ECO:0000313" key="9">
    <source>
        <dbReference type="Proteomes" id="UP000008311"/>
    </source>
</evidence>
<dbReference type="STRING" id="3988.B9RGA6"/>
<feature type="transmembrane region" description="Helical" evidence="6">
    <location>
        <begin position="280"/>
        <end position="298"/>
    </location>
</feature>